<keyword evidence="1" id="KW-0732">Signal</keyword>
<keyword evidence="3" id="KW-1185">Reference proteome</keyword>
<organism evidence="2 3">
    <name type="scientific">Marinobacter zhanjiangensis</name>
    <dbReference type="NCBI Taxonomy" id="578215"/>
    <lineage>
        <taxon>Bacteria</taxon>
        <taxon>Pseudomonadati</taxon>
        <taxon>Pseudomonadota</taxon>
        <taxon>Gammaproteobacteria</taxon>
        <taxon>Pseudomonadales</taxon>
        <taxon>Marinobacteraceae</taxon>
        <taxon>Marinobacter</taxon>
    </lineage>
</organism>
<evidence type="ECO:0000313" key="2">
    <source>
        <dbReference type="EMBL" id="GGY83836.1"/>
    </source>
</evidence>
<accession>A0ABQ3B7W5</accession>
<evidence type="ECO:0000313" key="3">
    <source>
        <dbReference type="Proteomes" id="UP000601597"/>
    </source>
</evidence>
<gene>
    <name evidence="2" type="ORF">GCM10007071_33940</name>
</gene>
<feature type="chain" id="PRO_5047400111" description="DUF2782 domain-containing protein" evidence="1">
    <location>
        <begin position="23"/>
        <end position="116"/>
    </location>
</feature>
<dbReference type="Pfam" id="PF11191">
    <property type="entry name" value="DUF2782"/>
    <property type="match status" value="1"/>
</dbReference>
<evidence type="ECO:0008006" key="4">
    <source>
        <dbReference type="Google" id="ProtNLM"/>
    </source>
</evidence>
<dbReference type="Proteomes" id="UP000601597">
    <property type="component" value="Unassembled WGS sequence"/>
</dbReference>
<reference evidence="3" key="1">
    <citation type="journal article" date="2019" name="Int. J. Syst. Evol. Microbiol.">
        <title>The Global Catalogue of Microorganisms (GCM) 10K type strain sequencing project: providing services to taxonomists for standard genome sequencing and annotation.</title>
        <authorList>
            <consortium name="The Broad Institute Genomics Platform"/>
            <consortium name="The Broad Institute Genome Sequencing Center for Infectious Disease"/>
            <person name="Wu L."/>
            <person name="Ma J."/>
        </authorList>
    </citation>
    <scope>NUCLEOTIDE SEQUENCE [LARGE SCALE GENOMIC DNA]</scope>
    <source>
        <strain evidence="3">KCTC 22280</strain>
    </source>
</reference>
<feature type="signal peptide" evidence="1">
    <location>
        <begin position="1"/>
        <end position="22"/>
    </location>
</feature>
<protein>
    <recommendedName>
        <fullName evidence="4">DUF2782 domain-containing protein</fullName>
    </recommendedName>
</protein>
<dbReference type="Gene3D" id="2.20.130.30">
    <property type="entry name" value="Protein of unknown function DUF2782"/>
    <property type="match status" value="1"/>
</dbReference>
<proteinExistence type="predicted"/>
<evidence type="ECO:0000256" key="1">
    <source>
        <dbReference type="SAM" id="SignalP"/>
    </source>
</evidence>
<comment type="caution">
    <text evidence="2">The sequence shown here is derived from an EMBL/GenBank/DDBJ whole genome shotgun (WGS) entry which is preliminary data.</text>
</comment>
<dbReference type="InterPro" id="IPR021357">
    <property type="entry name" value="DUF2782"/>
</dbReference>
<name>A0ABQ3B7W5_9GAMM</name>
<dbReference type="EMBL" id="BMXV01000009">
    <property type="protein sequence ID" value="GGY83836.1"/>
    <property type="molecule type" value="Genomic_DNA"/>
</dbReference>
<sequence>MKTLSVSLLTLSMLAASSAVSAQDTSGSPLDEKPEMPAEPVIIPDYEPAADAASEIVIRPGEDVVYYEYRVNGEIREIKVVPDAGPSYYLVPVEGGGWIREGETSLLVPSWVLFRW</sequence>
<dbReference type="RefSeq" id="WP_189578042.1">
    <property type="nucleotide sequence ID" value="NZ_BMXV01000009.1"/>
</dbReference>